<reference evidence="4" key="1">
    <citation type="journal article" date="2017" name="bioRxiv">
        <title>Conservation of a gene cluster reveals novel cercosporin biosynthetic mechanisms and extends production to the genus Colletotrichum.</title>
        <authorList>
            <person name="de Jonge R."/>
            <person name="Ebert M.K."/>
            <person name="Huitt-Roehl C.R."/>
            <person name="Pal P."/>
            <person name="Suttle J.C."/>
            <person name="Spanner R.E."/>
            <person name="Neubauer J.D."/>
            <person name="Jurick W.M.II."/>
            <person name="Stott K.A."/>
            <person name="Secor G.A."/>
            <person name="Thomma B.P.H.J."/>
            <person name="Van de Peer Y."/>
            <person name="Townsend C.A."/>
            <person name="Bolton M.D."/>
        </authorList>
    </citation>
    <scope>NUCLEOTIDE SEQUENCE [LARGE SCALE GENOMIC DNA]</scope>
    <source>
        <strain evidence="4">CBS538.71</strain>
    </source>
</reference>
<dbReference type="OrthoDB" id="3647263at2759"/>
<gene>
    <name evidence="3" type="ORF">CBER1_05514</name>
</gene>
<evidence type="ECO:0000313" key="4">
    <source>
        <dbReference type="Proteomes" id="UP000237631"/>
    </source>
</evidence>
<proteinExistence type="predicted"/>
<comment type="caution">
    <text evidence="3">The sequence shown here is derived from an EMBL/GenBank/DDBJ whole genome shotgun (WGS) entry which is preliminary data.</text>
</comment>
<feature type="compositionally biased region" description="Pro residues" evidence="2">
    <location>
        <begin position="10"/>
        <end position="20"/>
    </location>
</feature>
<dbReference type="AlphaFoldDB" id="A0A2S6BST3"/>
<feature type="coiled-coil region" evidence="1">
    <location>
        <begin position="275"/>
        <end position="302"/>
    </location>
</feature>
<name>A0A2S6BST3_9PEZI</name>
<dbReference type="EMBL" id="PNEN01001782">
    <property type="protein sequence ID" value="PPJ50544.1"/>
    <property type="molecule type" value="Genomic_DNA"/>
</dbReference>
<evidence type="ECO:0000256" key="1">
    <source>
        <dbReference type="SAM" id="Coils"/>
    </source>
</evidence>
<feature type="compositionally biased region" description="Basic and acidic residues" evidence="2">
    <location>
        <begin position="74"/>
        <end position="90"/>
    </location>
</feature>
<feature type="region of interest" description="Disordered" evidence="2">
    <location>
        <begin position="1"/>
        <end position="97"/>
    </location>
</feature>
<dbReference type="Proteomes" id="UP000237631">
    <property type="component" value="Unassembled WGS sequence"/>
</dbReference>
<sequence>MSRQEFVRSRPPPPPLPPPLRAGAQLHADGIRSATTASNLPWATAHTCESRDPGQTTSGTPPNTLVSQDAESVEVERPVEGEQSMEDEHRARARPAVTQSRLLQIVKRRRRKAEITHIAHKGHEDKAAIAALLAREGASLAKRRSQVRTRENALVQRENALTQRENALTRRENTLTSRENELPTTQDVPKQKCADFVLREGLASLRLNTAQEDIIEHYQSKITALKTHLEAAHDVETAVRIEAEGRIARLQGRLDGRSELAEFVKDRYRDTQYELLQAQLLNQKLQQKLDTATRSNDELHRQLDDAYRVNEE</sequence>
<protein>
    <submittedName>
        <fullName evidence="3">Uncharacterized protein</fullName>
    </submittedName>
</protein>
<accession>A0A2S6BST3</accession>
<organism evidence="3 4">
    <name type="scientific">Cercospora berteroae</name>
    <dbReference type="NCBI Taxonomy" id="357750"/>
    <lineage>
        <taxon>Eukaryota</taxon>
        <taxon>Fungi</taxon>
        <taxon>Dikarya</taxon>
        <taxon>Ascomycota</taxon>
        <taxon>Pezizomycotina</taxon>
        <taxon>Dothideomycetes</taxon>
        <taxon>Dothideomycetidae</taxon>
        <taxon>Mycosphaerellales</taxon>
        <taxon>Mycosphaerellaceae</taxon>
        <taxon>Cercospora</taxon>
    </lineage>
</organism>
<keyword evidence="4" id="KW-1185">Reference proteome</keyword>
<keyword evidence="1" id="KW-0175">Coiled coil</keyword>
<evidence type="ECO:0000256" key="2">
    <source>
        <dbReference type="SAM" id="MobiDB-lite"/>
    </source>
</evidence>
<feature type="compositionally biased region" description="Polar residues" evidence="2">
    <location>
        <begin position="53"/>
        <end position="70"/>
    </location>
</feature>
<evidence type="ECO:0000313" key="3">
    <source>
        <dbReference type="EMBL" id="PPJ50544.1"/>
    </source>
</evidence>